<evidence type="ECO:0000313" key="2">
    <source>
        <dbReference type="Proteomes" id="UP000265520"/>
    </source>
</evidence>
<organism evidence="1 2">
    <name type="scientific">Trifolium medium</name>
    <dbReference type="NCBI Taxonomy" id="97028"/>
    <lineage>
        <taxon>Eukaryota</taxon>
        <taxon>Viridiplantae</taxon>
        <taxon>Streptophyta</taxon>
        <taxon>Embryophyta</taxon>
        <taxon>Tracheophyta</taxon>
        <taxon>Spermatophyta</taxon>
        <taxon>Magnoliopsida</taxon>
        <taxon>eudicotyledons</taxon>
        <taxon>Gunneridae</taxon>
        <taxon>Pentapetalae</taxon>
        <taxon>rosids</taxon>
        <taxon>fabids</taxon>
        <taxon>Fabales</taxon>
        <taxon>Fabaceae</taxon>
        <taxon>Papilionoideae</taxon>
        <taxon>50 kb inversion clade</taxon>
        <taxon>NPAAA clade</taxon>
        <taxon>Hologalegina</taxon>
        <taxon>IRL clade</taxon>
        <taxon>Trifolieae</taxon>
        <taxon>Trifolium</taxon>
    </lineage>
</organism>
<accession>A0A392SIE0</accession>
<protein>
    <submittedName>
        <fullName evidence="1">Uncharacterized protein</fullName>
    </submittedName>
</protein>
<proteinExistence type="predicted"/>
<feature type="non-terminal residue" evidence="1">
    <location>
        <position position="1"/>
    </location>
</feature>
<name>A0A392SIE0_9FABA</name>
<sequence length="25" mass="2990">FGQWGAIASWWFWAEVSFHLLHSRA</sequence>
<evidence type="ECO:0000313" key="1">
    <source>
        <dbReference type="EMBL" id="MCI48409.1"/>
    </source>
</evidence>
<dbReference type="EMBL" id="LXQA010386285">
    <property type="protein sequence ID" value="MCI48409.1"/>
    <property type="molecule type" value="Genomic_DNA"/>
</dbReference>
<dbReference type="Proteomes" id="UP000265520">
    <property type="component" value="Unassembled WGS sequence"/>
</dbReference>
<comment type="caution">
    <text evidence="1">The sequence shown here is derived from an EMBL/GenBank/DDBJ whole genome shotgun (WGS) entry which is preliminary data.</text>
</comment>
<reference evidence="1 2" key="1">
    <citation type="journal article" date="2018" name="Front. Plant Sci.">
        <title>Red Clover (Trifolium pratense) and Zigzag Clover (T. medium) - A Picture of Genomic Similarities and Differences.</title>
        <authorList>
            <person name="Dluhosova J."/>
            <person name="Istvanek J."/>
            <person name="Nedelnik J."/>
            <person name="Repkova J."/>
        </authorList>
    </citation>
    <scope>NUCLEOTIDE SEQUENCE [LARGE SCALE GENOMIC DNA]</scope>
    <source>
        <strain evidence="2">cv. 10/8</strain>
        <tissue evidence="1">Leaf</tissue>
    </source>
</reference>
<dbReference type="AlphaFoldDB" id="A0A392SIE0"/>
<keyword evidence="2" id="KW-1185">Reference proteome</keyword>